<reference evidence="1" key="1">
    <citation type="submission" date="2018-05" db="EMBL/GenBank/DDBJ databases">
        <title>Draft genome of Mucuna pruriens seed.</title>
        <authorList>
            <person name="Nnadi N.E."/>
            <person name="Vos R."/>
            <person name="Hasami M.H."/>
            <person name="Devisetty U.K."/>
            <person name="Aguiy J.C."/>
        </authorList>
    </citation>
    <scope>NUCLEOTIDE SEQUENCE [LARGE SCALE GENOMIC DNA]</scope>
    <source>
        <strain evidence="1">JCA_2017</strain>
    </source>
</reference>
<sequence>MELTPGEHLATEGREWFLSVDGASSQARSRAGVILKGLDGVLIEQSLHFEFKASNNQVEYKALLAGMRPGKWRIPSEESPIDQILGESNEDGDHIWKIYTSTRASRLKQKSGLIVEASQYPEKGTTKVGHPQKLKQTDSREVGSMLRWGKRDMDESVLKIPERIGSPMMQLKLKS</sequence>
<dbReference type="PANTHER" id="PTHR48475:SF2">
    <property type="entry name" value="RIBONUCLEASE H"/>
    <property type="match status" value="1"/>
</dbReference>
<evidence type="ECO:0000313" key="1">
    <source>
        <dbReference type="EMBL" id="RDX93061.1"/>
    </source>
</evidence>
<dbReference type="Proteomes" id="UP000257109">
    <property type="component" value="Unassembled WGS sequence"/>
</dbReference>
<dbReference type="SUPFAM" id="SSF53098">
    <property type="entry name" value="Ribonuclease H-like"/>
    <property type="match status" value="1"/>
</dbReference>
<dbReference type="Gene3D" id="3.30.420.10">
    <property type="entry name" value="Ribonuclease H-like superfamily/Ribonuclease H"/>
    <property type="match status" value="1"/>
</dbReference>
<evidence type="ECO:0008006" key="3">
    <source>
        <dbReference type="Google" id="ProtNLM"/>
    </source>
</evidence>
<dbReference type="GO" id="GO:0003676">
    <property type="term" value="F:nucleic acid binding"/>
    <property type="evidence" value="ECO:0007669"/>
    <property type="project" value="InterPro"/>
</dbReference>
<keyword evidence="2" id="KW-1185">Reference proteome</keyword>
<feature type="non-terminal residue" evidence="1">
    <location>
        <position position="1"/>
    </location>
</feature>
<accession>A0A371GR70</accession>
<proteinExistence type="predicted"/>
<dbReference type="AlphaFoldDB" id="A0A371GR70"/>
<gene>
    <name evidence="1" type="ORF">CR513_24731</name>
</gene>
<dbReference type="PANTHER" id="PTHR48475">
    <property type="entry name" value="RIBONUCLEASE H"/>
    <property type="match status" value="1"/>
</dbReference>
<protein>
    <recommendedName>
        <fullName evidence="3">RNase H type-1 domain-containing protein</fullName>
    </recommendedName>
</protein>
<name>A0A371GR70_MUCPR</name>
<dbReference type="InterPro" id="IPR036397">
    <property type="entry name" value="RNaseH_sf"/>
</dbReference>
<organism evidence="1 2">
    <name type="scientific">Mucuna pruriens</name>
    <name type="common">Velvet bean</name>
    <name type="synonym">Dolichos pruriens</name>
    <dbReference type="NCBI Taxonomy" id="157652"/>
    <lineage>
        <taxon>Eukaryota</taxon>
        <taxon>Viridiplantae</taxon>
        <taxon>Streptophyta</taxon>
        <taxon>Embryophyta</taxon>
        <taxon>Tracheophyta</taxon>
        <taxon>Spermatophyta</taxon>
        <taxon>Magnoliopsida</taxon>
        <taxon>eudicotyledons</taxon>
        <taxon>Gunneridae</taxon>
        <taxon>Pentapetalae</taxon>
        <taxon>rosids</taxon>
        <taxon>fabids</taxon>
        <taxon>Fabales</taxon>
        <taxon>Fabaceae</taxon>
        <taxon>Papilionoideae</taxon>
        <taxon>50 kb inversion clade</taxon>
        <taxon>NPAAA clade</taxon>
        <taxon>indigoferoid/millettioid clade</taxon>
        <taxon>Phaseoleae</taxon>
        <taxon>Mucuna</taxon>
    </lineage>
</organism>
<dbReference type="InterPro" id="IPR012337">
    <property type="entry name" value="RNaseH-like_sf"/>
</dbReference>
<comment type="caution">
    <text evidence="1">The sequence shown here is derived from an EMBL/GenBank/DDBJ whole genome shotgun (WGS) entry which is preliminary data.</text>
</comment>
<evidence type="ECO:0000313" key="2">
    <source>
        <dbReference type="Proteomes" id="UP000257109"/>
    </source>
</evidence>
<dbReference type="EMBL" id="QJKJ01004708">
    <property type="protein sequence ID" value="RDX93061.1"/>
    <property type="molecule type" value="Genomic_DNA"/>
</dbReference>
<dbReference type="OrthoDB" id="1457029at2759"/>